<feature type="domain" description="Exonuclease" evidence="4">
    <location>
        <begin position="1"/>
        <end position="127"/>
    </location>
</feature>
<dbReference type="AlphaFoldDB" id="X8DDB0"/>
<dbReference type="Pfam" id="PF00929">
    <property type="entry name" value="RNase_T"/>
    <property type="match status" value="1"/>
</dbReference>
<dbReference type="PATRIC" id="fig|1299334.3.peg.2465"/>
<dbReference type="InterPro" id="IPR036397">
    <property type="entry name" value="RNaseH_sf"/>
</dbReference>
<comment type="caution">
    <text evidence="5">The sequence shown here is derived from an EMBL/GenBank/DDBJ whole genome shotgun (WGS) entry which is preliminary data.</text>
</comment>
<dbReference type="GO" id="GO:0005829">
    <property type="term" value="C:cytosol"/>
    <property type="evidence" value="ECO:0007669"/>
    <property type="project" value="TreeGrafter"/>
</dbReference>
<organism evidence="5">
    <name type="scientific">Mycobacterium xenopi 4042</name>
    <dbReference type="NCBI Taxonomy" id="1299334"/>
    <lineage>
        <taxon>Bacteria</taxon>
        <taxon>Bacillati</taxon>
        <taxon>Actinomycetota</taxon>
        <taxon>Actinomycetes</taxon>
        <taxon>Mycobacteriales</taxon>
        <taxon>Mycobacteriaceae</taxon>
        <taxon>Mycobacterium</taxon>
    </lineage>
</organism>
<name>X8DDB0_MYCXE</name>
<accession>X8DDB0</accession>
<dbReference type="EMBL" id="JAOB01000027">
    <property type="protein sequence ID" value="EUA65485.1"/>
    <property type="molecule type" value="Genomic_DNA"/>
</dbReference>
<evidence type="ECO:0000256" key="2">
    <source>
        <dbReference type="ARBA" id="ARBA00022801"/>
    </source>
</evidence>
<dbReference type="PANTHER" id="PTHR30231">
    <property type="entry name" value="DNA POLYMERASE III SUBUNIT EPSILON"/>
    <property type="match status" value="1"/>
</dbReference>
<dbReference type="SUPFAM" id="SSF53098">
    <property type="entry name" value="Ribonuclease H-like"/>
    <property type="match status" value="1"/>
</dbReference>
<evidence type="ECO:0000259" key="4">
    <source>
        <dbReference type="SMART" id="SM00479"/>
    </source>
</evidence>
<reference evidence="5" key="1">
    <citation type="submission" date="2014-01" db="EMBL/GenBank/DDBJ databases">
        <authorList>
            <person name="Brown-Elliot B."/>
            <person name="Wallace R."/>
            <person name="Lenaerts A."/>
            <person name="Ordway D."/>
            <person name="DeGroote M.A."/>
            <person name="Parker T."/>
            <person name="Sizemore C."/>
            <person name="Tallon L.J."/>
            <person name="Sadzewicz L.K."/>
            <person name="Sengamalay N."/>
            <person name="Fraser C.M."/>
            <person name="Hine E."/>
            <person name="Shefchek K.A."/>
            <person name="Das S.P."/>
            <person name="Tettelin H."/>
        </authorList>
    </citation>
    <scope>NUCLEOTIDE SEQUENCE [LARGE SCALE GENOMIC DNA]</scope>
    <source>
        <strain evidence="5">4042</strain>
    </source>
</reference>
<keyword evidence="2" id="KW-0378">Hydrolase</keyword>
<proteinExistence type="predicted"/>
<dbReference type="PANTHER" id="PTHR30231:SF4">
    <property type="entry name" value="PROTEIN NEN2"/>
    <property type="match status" value="1"/>
</dbReference>
<dbReference type="GO" id="GO:0003676">
    <property type="term" value="F:nucleic acid binding"/>
    <property type="evidence" value="ECO:0007669"/>
    <property type="project" value="InterPro"/>
</dbReference>
<dbReference type="GO" id="GO:0008408">
    <property type="term" value="F:3'-5' exonuclease activity"/>
    <property type="evidence" value="ECO:0007669"/>
    <property type="project" value="TreeGrafter"/>
</dbReference>
<evidence type="ECO:0000313" key="5">
    <source>
        <dbReference type="EMBL" id="EUA65485.1"/>
    </source>
</evidence>
<keyword evidence="3 5" id="KW-0269">Exonuclease</keyword>
<gene>
    <name evidence="5" type="ORF">I553_10782</name>
</gene>
<dbReference type="SMART" id="SM00479">
    <property type="entry name" value="EXOIII"/>
    <property type="match status" value="1"/>
</dbReference>
<dbReference type="InterPro" id="IPR012337">
    <property type="entry name" value="RNaseH-like_sf"/>
</dbReference>
<dbReference type="CDD" id="cd06127">
    <property type="entry name" value="DEDDh"/>
    <property type="match status" value="1"/>
</dbReference>
<keyword evidence="1" id="KW-0540">Nuclease</keyword>
<dbReference type="InterPro" id="IPR013520">
    <property type="entry name" value="Ribonucl_H"/>
</dbReference>
<evidence type="ECO:0000256" key="1">
    <source>
        <dbReference type="ARBA" id="ARBA00022722"/>
    </source>
</evidence>
<dbReference type="Gene3D" id="3.30.420.10">
    <property type="entry name" value="Ribonuclease H-like superfamily/Ribonuclease H"/>
    <property type="match status" value="1"/>
</dbReference>
<sequence>MLNPGVDPGPTDIHGLTRDMLEGSPRFVDVAANLVGLLRGRTLVAHNAAFDYAFLAAEADIAGVALPVTAVMCTVELAGRLQLGTDNLKLSTLAKYWGITQRRPHDALDDALVLTRVLRRALARARELDVPLPIRTPGAAGECALFAVGGDLDLQTGQRGHIEQRIHAEPVDLAAGQIRDAGLGHVEALGRFGLGPAIGRDLSVDRVDQLGSHLHVDRGVGEVCCRLR</sequence>
<dbReference type="FunFam" id="3.30.420.10:FF:000045">
    <property type="entry name" value="3'-5' exonuclease DinG"/>
    <property type="match status" value="1"/>
</dbReference>
<evidence type="ECO:0000256" key="3">
    <source>
        <dbReference type="ARBA" id="ARBA00022839"/>
    </source>
</evidence>
<protein>
    <submittedName>
        <fullName evidence="5">Exonuclease family protein</fullName>
    </submittedName>
</protein>